<evidence type="ECO:0000313" key="3">
    <source>
        <dbReference type="EMBL" id="UYF92447.1"/>
    </source>
</evidence>
<accession>A0A059MRF2</accession>
<dbReference type="RefSeq" id="WP_006946633.1">
    <property type="nucleotide sequence ID" value="NZ_BAAAYP010000015.1"/>
</dbReference>
<feature type="transmembrane region" description="Helical" evidence="1">
    <location>
        <begin position="131"/>
        <end position="151"/>
    </location>
</feature>
<dbReference type="Proteomes" id="UP000325466">
    <property type="component" value="Unassembled WGS sequence"/>
</dbReference>
<evidence type="ECO:0008006" key="6">
    <source>
        <dbReference type="Google" id="ProtNLM"/>
    </source>
</evidence>
<dbReference type="GeneID" id="83622427"/>
<feature type="transmembrane region" description="Helical" evidence="1">
    <location>
        <begin position="98"/>
        <end position="119"/>
    </location>
</feature>
<reference evidence="2" key="2">
    <citation type="submission" date="2019-10" db="EMBL/GenBank/DDBJ databases">
        <title>Draft genome sequence of Rhodococcus aetherivorans JCM 14343.</title>
        <authorList>
            <person name="Inoue D."/>
            <person name="Nakazawa M."/>
            <person name="Yamamoto N."/>
            <person name="Sei K."/>
            <person name="Ike M."/>
        </authorList>
    </citation>
    <scope>NUCLEOTIDE SEQUENCE</scope>
    <source>
        <strain evidence="2">JCM 14343</strain>
    </source>
</reference>
<dbReference type="EMBL" id="CP106982">
    <property type="protein sequence ID" value="UYF92447.1"/>
    <property type="molecule type" value="Genomic_DNA"/>
</dbReference>
<keyword evidence="4" id="KW-1185">Reference proteome</keyword>
<keyword evidence="1" id="KW-0472">Membrane</keyword>
<proteinExistence type="predicted"/>
<organism evidence="3 5">
    <name type="scientific">Rhodococcus aetherivorans</name>
    <dbReference type="NCBI Taxonomy" id="191292"/>
    <lineage>
        <taxon>Bacteria</taxon>
        <taxon>Bacillati</taxon>
        <taxon>Actinomycetota</taxon>
        <taxon>Actinomycetes</taxon>
        <taxon>Mycobacteriales</taxon>
        <taxon>Nocardiaceae</taxon>
        <taxon>Rhodococcus</taxon>
    </lineage>
</organism>
<evidence type="ECO:0000256" key="1">
    <source>
        <dbReference type="SAM" id="Phobius"/>
    </source>
</evidence>
<reference evidence="2 4" key="1">
    <citation type="journal article" date="2018" name="Biodegradation">
        <title>1,4-Dioxane degradation characteristics of Rhodococcus aetherivorans JCM 14343.</title>
        <authorList>
            <person name="Inoue D."/>
            <person name="Tsunoda T."/>
            <person name="Yamamoto N."/>
            <person name="Ike M."/>
            <person name="Sei K."/>
        </authorList>
    </citation>
    <scope>NUCLEOTIDE SEQUENCE [LARGE SCALE GENOMIC DNA]</scope>
    <source>
        <strain evidence="2 4">JCM 14343</strain>
    </source>
</reference>
<sequence>MDSAASYVRKQAVVTGLVNVVVNPLLAWAGKRGTSFVPLWSADGIVVDIALTAIILSVLVSWFSAAGVRRALRAGLDATTADAPQAGRWLARLPSGTWSLGLSLGVAAAAVSVLAIWVLHLLGVSGLSTGWFLVLKAVYGGVLGYLVARWVMVRQLSATRTAQLPRSNNAGR</sequence>
<dbReference type="Proteomes" id="UP001163947">
    <property type="component" value="Chromosome"/>
</dbReference>
<dbReference type="AlphaFoldDB" id="A0A059MRF2"/>
<reference evidence="3" key="3">
    <citation type="submission" date="2022-09" db="EMBL/GenBank/DDBJ databases">
        <title>The genome sequence of Rhodococcus aetherivorans N1.</title>
        <authorList>
            <person name="Jiang W."/>
        </authorList>
    </citation>
    <scope>NUCLEOTIDE SEQUENCE</scope>
    <source>
        <strain evidence="3">N1</strain>
    </source>
</reference>
<dbReference type="EMBL" id="BLAH01000004">
    <property type="protein sequence ID" value="GES34841.1"/>
    <property type="molecule type" value="Genomic_DNA"/>
</dbReference>
<protein>
    <recommendedName>
        <fullName evidence="6">Transmembrane protein</fullName>
    </recommendedName>
</protein>
<evidence type="ECO:0000313" key="4">
    <source>
        <dbReference type="Proteomes" id="UP000325466"/>
    </source>
</evidence>
<gene>
    <name evidence="3" type="ORF">OCS65_18375</name>
    <name evidence="2" type="ORF">RAJCM14343_0084</name>
</gene>
<evidence type="ECO:0000313" key="5">
    <source>
        <dbReference type="Proteomes" id="UP001163947"/>
    </source>
</evidence>
<keyword evidence="1" id="KW-0812">Transmembrane</keyword>
<keyword evidence="1" id="KW-1133">Transmembrane helix</keyword>
<accession>N1ME00</accession>
<feature type="transmembrane region" description="Helical" evidence="1">
    <location>
        <begin position="49"/>
        <end position="68"/>
    </location>
</feature>
<name>A0A059MRF2_9NOCA</name>
<feature type="transmembrane region" description="Helical" evidence="1">
    <location>
        <begin position="12"/>
        <end position="29"/>
    </location>
</feature>
<evidence type="ECO:0000313" key="2">
    <source>
        <dbReference type="EMBL" id="GES34841.1"/>
    </source>
</evidence>